<sequence>MHRFAIIGAGAAGLAAVQQLRAVAGELPIEISVFERRACVGGLWNYEPQPGPCHIHQPIPAKLCEVGYATSSEDPQKVIAPSAMYEGLRTNVPSPVMAFRGVPFPPNTHMFPSRAHVHNYLQHFASSQSMLDVIRFRTEVVHARRVQNGWHVTSRSLDEQSESNDVFDAILVANGNCATPHIPSVPGLDHFRGRQMHSAWYRYPDTLNARRILIVGSNSSGSDIARELCGGAVRQWRTSEEWQRSSENVTVYQSYHDLAKPPKSDYDPRDPASPAWCRRIHVVGPIQHIDEQGALVFSDGARLEDIDLIIWATGFLHNVSFFQANDEPFCQAPLIVHNHQTSTAATIASADTLHHLDDWMMFYKPDPSLCFIGLPKHVVPFPLVQLQSRIAAHVLLGKIPPLPRRSREVDY</sequence>
<proteinExistence type="inferred from homology"/>
<gene>
    <name evidence="5" type="primary">FMOGS-OX5</name>
    <name evidence="5" type="ORF">DNF11_0517</name>
</gene>
<name>A0A3G2S5W3_MALR7</name>
<organism evidence="5 6">
    <name type="scientific">Malassezia restricta (strain ATCC 96810 / NBRC 103918 / CBS 7877)</name>
    <name type="common">Seborrheic dermatitis infection agent</name>
    <dbReference type="NCBI Taxonomy" id="425264"/>
    <lineage>
        <taxon>Eukaryota</taxon>
        <taxon>Fungi</taxon>
        <taxon>Dikarya</taxon>
        <taxon>Basidiomycota</taxon>
        <taxon>Ustilaginomycotina</taxon>
        <taxon>Malasseziomycetes</taxon>
        <taxon>Malasseziales</taxon>
        <taxon>Malasseziaceae</taxon>
        <taxon>Malassezia</taxon>
    </lineage>
</organism>
<evidence type="ECO:0000256" key="4">
    <source>
        <dbReference type="ARBA" id="ARBA00023002"/>
    </source>
</evidence>
<accession>A0A3G2S5W3</accession>
<comment type="similarity">
    <text evidence="1">Belongs to the FMO family.</text>
</comment>
<dbReference type="InterPro" id="IPR036188">
    <property type="entry name" value="FAD/NAD-bd_sf"/>
</dbReference>
<keyword evidence="6" id="KW-1185">Reference proteome</keyword>
<keyword evidence="2" id="KW-0285">Flavoprotein</keyword>
<dbReference type="GO" id="GO:0004499">
    <property type="term" value="F:N,N-dimethylaniline monooxygenase activity"/>
    <property type="evidence" value="ECO:0007669"/>
    <property type="project" value="InterPro"/>
</dbReference>
<dbReference type="VEuPathDB" id="FungiDB:DNF11_0517"/>
<evidence type="ECO:0000256" key="2">
    <source>
        <dbReference type="ARBA" id="ARBA00022630"/>
    </source>
</evidence>
<dbReference type="AlphaFoldDB" id="A0A3G2S5W3"/>
<dbReference type="Pfam" id="PF00743">
    <property type="entry name" value="FMO-like"/>
    <property type="match status" value="1"/>
</dbReference>
<keyword evidence="4 5" id="KW-0560">Oxidoreductase</keyword>
<dbReference type="InterPro" id="IPR020946">
    <property type="entry name" value="Flavin_mOase-like"/>
</dbReference>
<dbReference type="OrthoDB" id="66881at2759"/>
<reference evidence="5 6" key="1">
    <citation type="submission" date="2018-10" db="EMBL/GenBank/DDBJ databases">
        <title>Complete genome sequence of Malassezia restricta CBS 7877.</title>
        <authorList>
            <person name="Morand S.C."/>
            <person name="Bertignac M."/>
            <person name="Iltis A."/>
            <person name="Kolder I."/>
            <person name="Pirovano W."/>
            <person name="Jourdain R."/>
            <person name="Clavaud C."/>
        </authorList>
    </citation>
    <scope>NUCLEOTIDE SEQUENCE [LARGE SCALE GENOMIC DNA]</scope>
    <source>
        <strain evidence="5 6">CBS 7877</strain>
    </source>
</reference>
<keyword evidence="5" id="KW-0503">Monooxygenase</keyword>
<dbReference type="Gene3D" id="3.50.50.60">
    <property type="entry name" value="FAD/NAD(P)-binding domain"/>
    <property type="match status" value="2"/>
</dbReference>
<dbReference type="EC" id="1.8.-.-" evidence="5"/>
<dbReference type="PANTHER" id="PTHR23023">
    <property type="entry name" value="DIMETHYLANILINE MONOOXYGENASE"/>
    <property type="match status" value="1"/>
</dbReference>
<evidence type="ECO:0000313" key="5">
    <source>
        <dbReference type="EMBL" id="AYO41467.1"/>
    </source>
</evidence>
<evidence type="ECO:0000256" key="3">
    <source>
        <dbReference type="ARBA" id="ARBA00022827"/>
    </source>
</evidence>
<dbReference type="InterPro" id="IPR050346">
    <property type="entry name" value="FMO-like"/>
</dbReference>
<keyword evidence="3" id="KW-0274">FAD</keyword>
<evidence type="ECO:0000256" key="1">
    <source>
        <dbReference type="ARBA" id="ARBA00009183"/>
    </source>
</evidence>
<evidence type="ECO:0000313" key="6">
    <source>
        <dbReference type="Proteomes" id="UP000269793"/>
    </source>
</evidence>
<dbReference type="GO" id="GO:0050661">
    <property type="term" value="F:NADP binding"/>
    <property type="evidence" value="ECO:0007669"/>
    <property type="project" value="InterPro"/>
</dbReference>
<dbReference type="EMBL" id="CP033148">
    <property type="protein sequence ID" value="AYO41467.1"/>
    <property type="molecule type" value="Genomic_DNA"/>
</dbReference>
<protein>
    <submittedName>
        <fullName evidence="5">Flavin-containing monooxygenase FMO GS-OX5</fullName>
        <ecNumber evidence="5">1.8.-.-</ecNumber>
    </submittedName>
</protein>
<dbReference type="Proteomes" id="UP000269793">
    <property type="component" value="Chromosome I"/>
</dbReference>
<dbReference type="SUPFAM" id="SSF51905">
    <property type="entry name" value="FAD/NAD(P)-binding domain"/>
    <property type="match status" value="1"/>
</dbReference>
<dbReference type="GO" id="GO:0050660">
    <property type="term" value="F:flavin adenine dinucleotide binding"/>
    <property type="evidence" value="ECO:0007669"/>
    <property type="project" value="InterPro"/>
</dbReference>
<dbReference type="Pfam" id="PF13450">
    <property type="entry name" value="NAD_binding_8"/>
    <property type="match status" value="1"/>
</dbReference>